<dbReference type="GO" id="GO:0006438">
    <property type="term" value="P:valyl-tRNA aminoacylation"/>
    <property type="evidence" value="ECO:0007669"/>
    <property type="project" value="InterPro"/>
</dbReference>
<reference evidence="10" key="1">
    <citation type="journal article" date="2023" name="Plant J.">
        <title>Genome sequences and population genomics provide insights into the demographic history, inbreeding, and mutation load of two 'living fossil' tree species of Dipteronia.</title>
        <authorList>
            <person name="Feng Y."/>
            <person name="Comes H.P."/>
            <person name="Chen J."/>
            <person name="Zhu S."/>
            <person name="Lu R."/>
            <person name="Zhang X."/>
            <person name="Li P."/>
            <person name="Qiu J."/>
            <person name="Olsen K.M."/>
            <person name="Qiu Y."/>
        </authorList>
    </citation>
    <scope>NUCLEOTIDE SEQUENCE</scope>
    <source>
        <strain evidence="10">KIB01</strain>
    </source>
</reference>
<evidence type="ECO:0000259" key="9">
    <source>
        <dbReference type="Pfam" id="PF08264"/>
    </source>
</evidence>
<evidence type="ECO:0000256" key="3">
    <source>
        <dbReference type="ARBA" id="ARBA00022598"/>
    </source>
</evidence>
<dbReference type="GO" id="GO:0005524">
    <property type="term" value="F:ATP binding"/>
    <property type="evidence" value="ECO:0007669"/>
    <property type="project" value="UniProtKB-KW"/>
</dbReference>
<dbReference type="CDD" id="cd07962">
    <property type="entry name" value="Anticodon_Ia_Val"/>
    <property type="match status" value="1"/>
</dbReference>
<keyword evidence="4" id="KW-0547">Nucleotide-binding</keyword>
<dbReference type="InterPro" id="IPR009080">
    <property type="entry name" value="tRNAsynth_Ia_anticodon-bd"/>
</dbReference>
<feature type="domain" description="Methionyl/Valyl/Leucyl/Isoleucyl-tRNA synthetase anticodon-binding" evidence="9">
    <location>
        <begin position="24"/>
        <end position="161"/>
    </location>
</feature>
<dbReference type="GO" id="GO:0004832">
    <property type="term" value="F:valine-tRNA ligase activity"/>
    <property type="evidence" value="ECO:0007669"/>
    <property type="project" value="UniProtKB-EC"/>
</dbReference>
<keyword evidence="3" id="KW-0436">Ligase</keyword>
<evidence type="ECO:0000256" key="1">
    <source>
        <dbReference type="ARBA" id="ARBA00005594"/>
    </source>
</evidence>
<evidence type="ECO:0000256" key="7">
    <source>
        <dbReference type="ARBA" id="ARBA00023146"/>
    </source>
</evidence>
<keyword evidence="11" id="KW-1185">Reference proteome</keyword>
<name>A0AAE0CIQ7_9ROSI</name>
<proteinExistence type="inferred from homology"/>
<comment type="caution">
    <text evidence="10">The sequence shown here is derived from an EMBL/GenBank/DDBJ whole genome shotgun (WGS) entry which is preliminary data.</text>
</comment>
<dbReference type="PANTHER" id="PTHR11946:SF109">
    <property type="entry name" value="VALINE--TRNA LIGASE"/>
    <property type="match status" value="1"/>
</dbReference>
<evidence type="ECO:0000256" key="6">
    <source>
        <dbReference type="ARBA" id="ARBA00022917"/>
    </source>
</evidence>
<evidence type="ECO:0000256" key="5">
    <source>
        <dbReference type="ARBA" id="ARBA00022840"/>
    </source>
</evidence>
<protein>
    <recommendedName>
        <fullName evidence="2">valine--tRNA ligase</fullName>
        <ecNumber evidence="2">6.1.1.9</ecNumber>
    </recommendedName>
    <alternativeName>
        <fullName evidence="8">Valyl-tRNA synthetase</fullName>
    </alternativeName>
</protein>
<comment type="similarity">
    <text evidence="1">Belongs to the class-I aminoacyl-tRNA synthetase family.</text>
</comment>
<evidence type="ECO:0000256" key="2">
    <source>
        <dbReference type="ARBA" id="ARBA00013169"/>
    </source>
</evidence>
<dbReference type="Pfam" id="PF08264">
    <property type="entry name" value="Anticodon_1"/>
    <property type="match status" value="1"/>
</dbReference>
<keyword evidence="7" id="KW-0030">Aminoacyl-tRNA synthetase</keyword>
<dbReference type="Proteomes" id="UP001280121">
    <property type="component" value="Unassembled WGS sequence"/>
</dbReference>
<evidence type="ECO:0000313" key="11">
    <source>
        <dbReference type="Proteomes" id="UP001280121"/>
    </source>
</evidence>
<gene>
    <name evidence="10" type="ORF">Ddye_012487</name>
</gene>
<dbReference type="PANTHER" id="PTHR11946">
    <property type="entry name" value="VALYL-TRNA SYNTHETASES"/>
    <property type="match status" value="1"/>
</dbReference>
<dbReference type="InterPro" id="IPR013155">
    <property type="entry name" value="M/V/L/I-tRNA-synth_anticd-bd"/>
</dbReference>
<dbReference type="EC" id="6.1.1.9" evidence="2"/>
<dbReference type="EMBL" id="JANJYI010000004">
    <property type="protein sequence ID" value="KAK2652631.1"/>
    <property type="molecule type" value="Genomic_DNA"/>
</dbReference>
<dbReference type="GO" id="GO:0005829">
    <property type="term" value="C:cytosol"/>
    <property type="evidence" value="ECO:0007669"/>
    <property type="project" value="TreeGrafter"/>
</dbReference>
<sequence>MSKLGENYVPPTSLHLENMPFSCQWILSVLNKAISRTVTSLDEYDFSDATSTAYSWWQYQFCDVFIEAIKPYFAGDDSAFASERSSAQLALWVCLETGMRLLHPFMPFVTEELWQRLPAVKGSTRKDFDNCWTNERAGNEMDLVESTVKSLRSLRAEVLGKSKNERLPAFAFCQTDAVVDIIRNSEAMNRRF</sequence>
<keyword evidence="6" id="KW-0648">Protein biosynthesis</keyword>
<evidence type="ECO:0000256" key="4">
    <source>
        <dbReference type="ARBA" id="ARBA00022741"/>
    </source>
</evidence>
<organism evidence="10 11">
    <name type="scientific">Dipteronia dyeriana</name>
    <dbReference type="NCBI Taxonomy" id="168575"/>
    <lineage>
        <taxon>Eukaryota</taxon>
        <taxon>Viridiplantae</taxon>
        <taxon>Streptophyta</taxon>
        <taxon>Embryophyta</taxon>
        <taxon>Tracheophyta</taxon>
        <taxon>Spermatophyta</taxon>
        <taxon>Magnoliopsida</taxon>
        <taxon>eudicotyledons</taxon>
        <taxon>Gunneridae</taxon>
        <taxon>Pentapetalae</taxon>
        <taxon>rosids</taxon>
        <taxon>malvids</taxon>
        <taxon>Sapindales</taxon>
        <taxon>Sapindaceae</taxon>
        <taxon>Hippocastanoideae</taxon>
        <taxon>Acereae</taxon>
        <taxon>Dipteronia</taxon>
    </lineage>
</organism>
<evidence type="ECO:0000256" key="8">
    <source>
        <dbReference type="ARBA" id="ARBA00029936"/>
    </source>
</evidence>
<dbReference type="AlphaFoldDB" id="A0AAE0CIQ7"/>
<evidence type="ECO:0000313" key="10">
    <source>
        <dbReference type="EMBL" id="KAK2652631.1"/>
    </source>
</evidence>
<dbReference type="SUPFAM" id="SSF47323">
    <property type="entry name" value="Anticodon-binding domain of a subclass of class I aminoacyl-tRNA synthetases"/>
    <property type="match status" value="1"/>
</dbReference>
<dbReference type="InterPro" id="IPR002303">
    <property type="entry name" value="Valyl-tRNA_ligase"/>
</dbReference>
<keyword evidence="5" id="KW-0067">ATP-binding</keyword>
<dbReference type="Gene3D" id="1.10.730.10">
    <property type="entry name" value="Isoleucyl-tRNA Synthetase, Domain 1"/>
    <property type="match status" value="1"/>
</dbReference>
<accession>A0AAE0CIQ7</accession>
<dbReference type="InterPro" id="IPR033705">
    <property type="entry name" value="Anticodon_Ia_Val"/>
</dbReference>